<dbReference type="Pfam" id="PF24874">
    <property type="entry name" value="Piezo_THU9_anchor"/>
    <property type="match status" value="1"/>
</dbReference>
<evidence type="ECO:0000256" key="1">
    <source>
        <dbReference type="SAM" id="MobiDB-lite"/>
    </source>
</evidence>
<feature type="domain" description="Piezo non-specific cation channel cap" evidence="3">
    <location>
        <begin position="2138"/>
        <end position="2462"/>
    </location>
</feature>
<dbReference type="PANTHER" id="PTHR13167">
    <property type="entry name" value="PIEZO-TYPE MECHANOSENSITIVE ION CHANNEL COMPONENT"/>
    <property type="match status" value="1"/>
</dbReference>
<feature type="transmembrane region" description="Helical" evidence="2">
    <location>
        <begin position="1885"/>
        <end position="1902"/>
    </location>
</feature>
<feature type="transmembrane region" description="Helical" evidence="2">
    <location>
        <begin position="1683"/>
        <end position="1703"/>
    </location>
</feature>
<accession>A0A836GHV2</accession>
<feature type="transmembrane region" description="Helical" evidence="2">
    <location>
        <begin position="425"/>
        <end position="443"/>
    </location>
</feature>
<keyword evidence="2" id="KW-1133">Transmembrane helix</keyword>
<dbReference type="GO" id="GO:0071260">
    <property type="term" value="P:cellular response to mechanical stimulus"/>
    <property type="evidence" value="ECO:0007669"/>
    <property type="project" value="TreeGrafter"/>
</dbReference>
<dbReference type="GO" id="GO:0050982">
    <property type="term" value="P:detection of mechanical stimulus"/>
    <property type="evidence" value="ECO:0007669"/>
    <property type="project" value="TreeGrafter"/>
</dbReference>
<protein>
    <recommendedName>
        <fullName evidence="7">Piezo non-specific cation channel R-Ras-binding domain-containing protein</fullName>
    </recommendedName>
</protein>
<feature type="region of interest" description="Disordered" evidence="1">
    <location>
        <begin position="346"/>
        <end position="370"/>
    </location>
</feature>
<dbReference type="OrthoDB" id="303066at2759"/>
<feature type="transmembrane region" description="Helical" evidence="2">
    <location>
        <begin position="634"/>
        <end position="652"/>
    </location>
</feature>
<dbReference type="Pfam" id="PF12166">
    <property type="entry name" value="Piezo_cap"/>
    <property type="match status" value="1"/>
</dbReference>
<keyword evidence="2" id="KW-0812">Transmembrane</keyword>
<dbReference type="RefSeq" id="XP_067174115.1">
    <property type="nucleotide sequence ID" value="XM_067318010.1"/>
</dbReference>
<evidence type="ECO:0008006" key="7">
    <source>
        <dbReference type="Google" id="ProtNLM"/>
    </source>
</evidence>
<feature type="compositionally biased region" description="Pro residues" evidence="1">
    <location>
        <begin position="347"/>
        <end position="356"/>
    </location>
</feature>
<feature type="region of interest" description="Disordered" evidence="1">
    <location>
        <begin position="1478"/>
        <end position="1507"/>
    </location>
</feature>
<evidence type="ECO:0000313" key="5">
    <source>
        <dbReference type="EMBL" id="KAG5464178.1"/>
    </source>
</evidence>
<evidence type="ECO:0000313" key="6">
    <source>
        <dbReference type="Proteomes" id="UP000673552"/>
    </source>
</evidence>
<name>A0A836GHV2_9TRYP</name>
<feature type="transmembrane region" description="Helical" evidence="2">
    <location>
        <begin position="813"/>
        <end position="834"/>
    </location>
</feature>
<feature type="region of interest" description="Disordered" evidence="1">
    <location>
        <begin position="2489"/>
        <end position="2520"/>
    </location>
</feature>
<feature type="transmembrane region" description="Helical" evidence="2">
    <location>
        <begin position="2056"/>
        <end position="2077"/>
    </location>
</feature>
<dbReference type="GO" id="GO:0005261">
    <property type="term" value="F:monoatomic cation channel activity"/>
    <property type="evidence" value="ECO:0007669"/>
    <property type="project" value="TreeGrafter"/>
</dbReference>
<dbReference type="KEGG" id="lmat:92510522"/>
<feature type="domain" description="Piezo THU9 and anchor" evidence="4">
    <location>
        <begin position="1845"/>
        <end position="2078"/>
    </location>
</feature>
<feature type="compositionally biased region" description="Low complexity" evidence="1">
    <location>
        <begin position="1783"/>
        <end position="1797"/>
    </location>
</feature>
<keyword evidence="6" id="KW-1185">Reference proteome</keyword>
<evidence type="ECO:0000256" key="2">
    <source>
        <dbReference type="SAM" id="Phobius"/>
    </source>
</evidence>
<feature type="compositionally biased region" description="Acidic residues" evidence="1">
    <location>
        <begin position="1480"/>
        <end position="1491"/>
    </location>
</feature>
<dbReference type="InterPro" id="IPR056770">
    <property type="entry name" value="Piezo_THU9_anchor"/>
</dbReference>
<feature type="transmembrane region" description="Helical" evidence="2">
    <location>
        <begin position="20"/>
        <end position="41"/>
    </location>
</feature>
<feature type="transmembrane region" description="Helical" evidence="2">
    <location>
        <begin position="117"/>
        <end position="143"/>
    </location>
</feature>
<feature type="region of interest" description="Disordered" evidence="1">
    <location>
        <begin position="1528"/>
        <end position="1549"/>
    </location>
</feature>
<feature type="transmembrane region" description="Helical" evidence="2">
    <location>
        <begin position="658"/>
        <end position="679"/>
    </location>
</feature>
<dbReference type="EMBL" id="JAFEUZ010000036">
    <property type="protein sequence ID" value="KAG5464178.1"/>
    <property type="molecule type" value="Genomic_DNA"/>
</dbReference>
<dbReference type="GO" id="GO:0008381">
    <property type="term" value="F:mechanosensitive monoatomic ion channel activity"/>
    <property type="evidence" value="ECO:0007669"/>
    <property type="project" value="InterPro"/>
</dbReference>
<feature type="transmembrane region" description="Helical" evidence="2">
    <location>
        <begin position="199"/>
        <end position="218"/>
    </location>
</feature>
<feature type="transmembrane region" description="Helical" evidence="2">
    <location>
        <begin position="1090"/>
        <end position="1109"/>
    </location>
</feature>
<sequence length="2520" mass="275864">MDGNPTSISQWRVAMLHTFFFVLSTISVISLRAPVWLMGAMVYCMAHRSTLIGERLFPLRLWQVLLAFLATSAVCNVVANALTSLHHKTWSQQVTWRTLYPLWALLGVQQWDARDRVNTIVCPTVTTLVLGAYLLILRLTLAGRVLSRSGATRMAQGTSALRRLLPHSAGVTSTTCRLAAGSLLSSLSWATAWTAKPSVVGLSLESLAFVFTMAFLYVEHCRRHRVRRTAPSGEGAEGRTSRAFATAVAVVFLLVCVTQNSAFFPLTNGHSDWCSLLGIGPAPMDTVSGLRRAMQMVGMAVIFFGASVMHRCTVSPASAISESGASATVADAGEVDSLLSAGDQRGPLPPASPNSPPSMSARQRGPHTHHRRTSQVVAIVCVTALLAYAVYYPSLVSIAVWLVHLCCCVGGLVQRPMVLSSALRIGLAGVLVVLCCMILLQYVSQTMAGNTSSAAWVQWSPAKPAYTDDSRAVVAQVVAEHLITLLLGVYVSVAGVEDTSGGSSRADEEARPASSSPPLVSRMIPSADADGHLADCVQVMWLREQLRDAAADRRKLRKLFEVAVGRPPHTLELDALCAAAVLEQGASSSVASRGGLTVEEVAQFLAKGPFYTYTVILCTFVLGTSGATMDPFHAACLVLSLGVSVIGGNALLHRRVRLVPPVWVAIVVGVQLCYSLFAVDPEKGSQQHHRLTPPVMKPSPTKVALRNDIGPTSIGWDGFVPCVYAQLVLMWCSRYTPEWLTDWANVSQCLSFRCRWALFLRTVRQVAGFVALAWIALLLPRSASVTVLVLLLFAAALLQHLRWHRLAYVWRRFLVVGYCGAVLMCMLTAEVALVQPRLWRLLHALGCPPGSEGRCAQDIGLPADSAKWLTPLSIPWWLVIVLAAASASPTLLPSSLLSSLGAAPATIALEAQAARCWRGLVWWPQVLSDGLSVILLASMTYTALQRPSLLVALYLVGPALGVFPCWTYGVAAVHTALQCTYQLWFSPAWLDTETRFGVSLAELIGLWRPSPVMSWSAGLPSMLTVAAAPLLMGAVQSLQLKCALMAEWRVQHMETDVSNPARVWGRLRRTFTTHLYPLLLWVLLSLTQRIALGWGVGVLAVVVWATAEVRSCGVLQRRRWLFRACKTATVSLMALAYVLHWLHTMFPSWSVLARYPWLLGGGASEGKTEVELGRVYCAAAAACAVLRVSSGAPRDGECVHLFQHAHGPNFFDWLKRRTGQPLEIREGLAAPLSQTPPDEAHHFCRHVADTFHCDDPTAGETDALLLAEAPAPPRKGGAFVSVTRLVPLVACGSIGAGAAKRSTPCVLSVALLLAGLSLAVRHARSQWNFWRRWRLTVVLYALLPLTALFAACPHVRDAIPALPHWVGLLIGFSEDASHVDGNALVFSHWHIVLFSLLWLQSCVYNSPEWCATLLCQRDEERRLGEARHAALKRRLLTRVAKATEQSLRIDREIRLYLDTLRTGACAAVASRVVRTRDVEYGEEDGDEGDDADRERVPMPPPPPMASVTETEEAYGALDYAGALPAPPLPLSGANGRGDEATQPPMSFEQPQPSPLLWWRERCVWWLRWTCNKLAAYTYHPSEYRLSVAGPFSAAVESSALTLRLLGQHALRTAVQVVLHHTHLALLGCSLINSLLTGCLWELLGLFYLLQVALAYYPHAPRVVYRAFGAYLVTGVLLKEVVSMWAFFSKTSLSIITALSWTVLPLMRQGRCSSHWSHMRIGQSSSRGALCYNTLWMDVVTMGVLVLHDRMCIIHGVYVEGGQQQQQQSREPDSTGTSVKRESPVPCAGGAPPSASEATATAASPVAASLLLSPLSHASGSSDGTFRAFLVTYYKNLLAVPGVGEDWYISYTTIDFLALLFAAVFYSRMAGNDNTTLQDNVQNNLLPGPMALLLCISVLQLVMDRMLYMQRCMKLKALANCVCSVSYTLLYWWWRNAMKVWARGLGNAYFGLKVLALLFSVKQVSRGFPLHRRRDTFTTHLGSLVSYTSFTAYRALPFLWELCTLVDWTVLRTSLSLQEYLTVEDIYVHIYQCRERYLAKRRNGEKLGDTVALHSKWAFGVSRIALVLLALLGPLLYYSTYNPSTVTNSATQLNFQLSFFGAYDFFASAVHGNVTTPAEWWTWIERTRPTLASYGLMAAGKTVQLMEFTSCSSSLWMASPQALQKVLAGLRAAASNASSAYMLQTLEISRSVSDTASAAEVSLVNRWPIPWHTAQDLVAILEQETRGGSSGESSSSGVVAAASLPFFYSPFVFNRASRLDGLPASLHSPHRNYHNCTLQLIHDRDVALHSLVRYWCLHCAPLFPEGNVPSANVSSAAEWRCLTTGEGCENFNYEDVESVTGNRTLWARPGAYLGARTAGVQVPMHMVIISDTVVMGISFLKGIGIVALYTTFVLALGRLLRSVLANQASTLLYSNMANPAALENMVRCIEMAREYGDLRLEHAIYLELVDLLRSAERLLCVTGSLRCMYADAGHEDLFRLGQVRRRESHRDPLFEAHEGTPGERPTESGVPPAAPITSCSR</sequence>
<feature type="transmembrane region" description="Helical" evidence="2">
    <location>
        <begin position="610"/>
        <end position="627"/>
    </location>
</feature>
<gene>
    <name evidence="5" type="ORF">LSCM1_00358</name>
</gene>
<feature type="transmembrane region" description="Helical" evidence="2">
    <location>
        <begin position="949"/>
        <end position="969"/>
    </location>
</feature>
<feature type="region of interest" description="Disordered" evidence="1">
    <location>
        <begin position="1763"/>
        <end position="1797"/>
    </location>
</feature>
<evidence type="ECO:0000259" key="4">
    <source>
        <dbReference type="Pfam" id="PF24874"/>
    </source>
</evidence>
<feature type="transmembrane region" description="Helical" evidence="2">
    <location>
        <begin position="243"/>
        <end position="263"/>
    </location>
</feature>
<feature type="transmembrane region" description="Helical" evidence="2">
    <location>
        <begin position="1939"/>
        <end position="1960"/>
    </location>
</feature>
<dbReference type="InterPro" id="IPR031334">
    <property type="entry name" value="Piezo_cap_dom"/>
</dbReference>
<proteinExistence type="predicted"/>
<organism evidence="5 6">
    <name type="scientific">Leishmania martiniquensis</name>
    <dbReference type="NCBI Taxonomy" id="1580590"/>
    <lineage>
        <taxon>Eukaryota</taxon>
        <taxon>Discoba</taxon>
        <taxon>Euglenozoa</taxon>
        <taxon>Kinetoplastea</taxon>
        <taxon>Metakinetoplastina</taxon>
        <taxon>Trypanosomatida</taxon>
        <taxon>Trypanosomatidae</taxon>
        <taxon>Leishmaniinae</taxon>
        <taxon>Leishmania</taxon>
    </lineage>
</organism>
<feature type="transmembrane region" description="Helical" evidence="2">
    <location>
        <begin position="1914"/>
        <end position="1933"/>
    </location>
</feature>
<dbReference type="PANTHER" id="PTHR13167:SF25">
    <property type="entry name" value="PIEZO-TYPE MECHANOSENSITIVE ION CHANNEL COMPONENT"/>
    <property type="match status" value="1"/>
</dbReference>
<dbReference type="GO" id="GO:0042391">
    <property type="term" value="P:regulation of membrane potential"/>
    <property type="evidence" value="ECO:0007669"/>
    <property type="project" value="TreeGrafter"/>
</dbReference>
<dbReference type="GeneID" id="92510522"/>
<dbReference type="Proteomes" id="UP000673552">
    <property type="component" value="Chromosome 36"/>
</dbReference>
<feature type="transmembrane region" description="Helical" evidence="2">
    <location>
        <begin position="1012"/>
        <end position="1035"/>
    </location>
</feature>
<feature type="compositionally biased region" description="Basic and acidic residues" evidence="1">
    <location>
        <begin position="2489"/>
        <end position="2505"/>
    </location>
</feature>
<feature type="region of interest" description="Disordered" evidence="1">
    <location>
        <begin position="500"/>
        <end position="519"/>
    </location>
</feature>
<feature type="transmembrane region" description="Helical" evidence="2">
    <location>
        <begin position="874"/>
        <end position="892"/>
    </location>
</feature>
<keyword evidence="2" id="KW-0472">Membrane</keyword>
<feature type="transmembrane region" description="Helical" evidence="2">
    <location>
        <begin position="2372"/>
        <end position="2395"/>
    </location>
</feature>
<reference evidence="5 6" key="1">
    <citation type="submission" date="2021-03" db="EMBL/GenBank/DDBJ databases">
        <title>Leishmania (Mundinia) martiniquensis Genome sequencing and assembly.</title>
        <authorList>
            <person name="Almutairi H."/>
            <person name="Gatherer D."/>
        </authorList>
    </citation>
    <scope>NUCLEOTIDE SEQUENCE [LARGE SCALE GENOMIC DNA]</scope>
    <source>
        <strain evidence="5">LSCM1</strain>
    </source>
</reference>
<feature type="transmembrane region" description="Helical" evidence="2">
    <location>
        <begin position="1121"/>
        <end position="1142"/>
    </location>
</feature>
<dbReference type="GO" id="GO:0016020">
    <property type="term" value="C:membrane"/>
    <property type="evidence" value="ECO:0007669"/>
    <property type="project" value="InterPro"/>
</dbReference>
<feature type="transmembrane region" description="Helical" evidence="2">
    <location>
        <begin position="293"/>
        <end position="310"/>
    </location>
</feature>
<feature type="transmembrane region" description="Helical" evidence="2">
    <location>
        <begin position="61"/>
        <end position="82"/>
    </location>
</feature>
<comment type="caution">
    <text evidence="5">The sequence shown here is derived from an EMBL/GenBank/DDBJ whole genome shotgun (WGS) entry which is preliminary data.</text>
</comment>
<dbReference type="InterPro" id="IPR027272">
    <property type="entry name" value="Piezo"/>
</dbReference>
<evidence type="ECO:0000259" key="3">
    <source>
        <dbReference type="Pfam" id="PF12166"/>
    </source>
</evidence>
<feature type="transmembrane region" description="Helical" evidence="2">
    <location>
        <begin position="1846"/>
        <end position="1865"/>
    </location>
</feature>